<dbReference type="InterPro" id="IPR037185">
    <property type="entry name" value="EmrE-like"/>
</dbReference>
<feature type="transmembrane region" description="Helical" evidence="6">
    <location>
        <begin position="297"/>
        <end position="316"/>
    </location>
</feature>
<feature type="domain" description="EamA" evidence="7">
    <location>
        <begin position="34"/>
        <end position="169"/>
    </location>
</feature>
<reference evidence="8 9" key="1">
    <citation type="journal article" date="2016" name="Nat. Commun.">
        <title>Thousands of microbial genomes shed light on interconnected biogeochemical processes in an aquifer system.</title>
        <authorList>
            <person name="Anantharaman K."/>
            <person name="Brown C.T."/>
            <person name="Hug L.A."/>
            <person name="Sharon I."/>
            <person name="Castelle C.J."/>
            <person name="Probst A.J."/>
            <person name="Thomas B.C."/>
            <person name="Singh A."/>
            <person name="Wilkins M.J."/>
            <person name="Karaoz U."/>
            <person name="Brodie E.L."/>
            <person name="Williams K.H."/>
            <person name="Hubbard S.S."/>
            <person name="Banfield J.F."/>
        </authorList>
    </citation>
    <scope>NUCLEOTIDE SEQUENCE [LARGE SCALE GENOMIC DNA]</scope>
</reference>
<dbReference type="PANTHER" id="PTHR32322">
    <property type="entry name" value="INNER MEMBRANE TRANSPORTER"/>
    <property type="match status" value="1"/>
</dbReference>
<feature type="transmembrane region" description="Helical" evidence="6">
    <location>
        <begin position="242"/>
        <end position="264"/>
    </location>
</feature>
<dbReference type="Pfam" id="PF00892">
    <property type="entry name" value="EamA"/>
    <property type="match status" value="2"/>
</dbReference>
<comment type="caution">
    <text evidence="8">The sequence shown here is derived from an EMBL/GenBank/DDBJ whole genome shotgun (WGS) entry which is preliminary data.</text>
</comment>
<keyword evidence="4 6" id="KW-1133">Transmembrane helix</keyword>
<gene>
    <name evidence="8" type="ORF">A3D65_05785</name>
</gene>
<evidence type="ECO:0000259" key="7">
    <source>
        <dbReference type="Pfam" id="PF00892"/>
    </source>
</evidence>
<feature type="transmembrane region" description="Helical" evidence="6">
    <location>
        <begin position="63"/>
        <end position="85"/>
    </location>
</feature>
<feature type="transmembrane region" description="Helical" evidence="6">
    <location>
        <begin position="210"/>
        <end position="230"/>
    </location>
</feature>
<keyword evidence="2" id="KW-1003">Cell membrane</keyword>
<evidence type="ECO:0000256" key="2">
    <source>
        <dbReference type="ARBA" id="ARBA00022475"/>
    </source>
</evidence>
<protein>
    <recommendedName>
        <fullName evidence="7">EamA domain-containing protein</fullName>
    </recommendedName>
</protein>
<evidence type="ECO:0000256" key="5">
    <source>
        <dbReference type="ARBA" id="ARBA00023136"/>
    </source>
</evidence>
<organism evidence="8 9">
    <name type="scientific">Candidatus Lloydbacteria bacterium RIFCSPHIGHO2_02_FULL_50_13</name>
    <dbReference type="NCBI Taxonomy" id="1798661"/>
    <lineage>
        <taxon>Bacteria</taxon>
        <taxon>Candidatus Lloydiibacteriota</taxon>
    </lineage>
</organism>
<evidence type="ECO:0000256" key="4">
    <source>
        <dbReference type="ARBA" id="ARBA00022989"/>
    </source>
</evidence>
<feature type="transmembrane region" description="Helical" evidence="6">
    <location>
        <begin position="271"/>
        <end position="291"/>
    </location>
</feature>
<accession>A0A1G2DAB6</accession>
<feature type="transmembrane region" description="Helical" evidence="6">
    <location>
        <begin position="181"/>
        <end position="198"/>
    </location>
</feature>
<dbReference type="EMBL" id="MHLL01000006">
    <property type="protein sequence ID" value="OGZ10569.1"/>
    <property type="molecule type" value="Genomic_DNA"/>
</dbReference>
<comment type="subcellular location">
    <subcellularLocation>
        <location evidence="1">Cell membrane</location>
        <topology evidence="1">Multi-pass membrane protein</topology>
    </subcellularLocation>
</comment>
<feature type="transmembrane region" description="Helical" evidence="6">
    <location>
        <begin position="125"/>
        <end position="144"/>
    </location>
</feature>
<evidence type="ECO:0000313" key="8">
    <source>
        <dbReference type="EMBL" id="OGZ10569.1"/>
    </source>
</evidence>
<feature type="transmembrane region" description="Helical" evidence="6">
    <location>
        <begin position="97"/>
        <end position="119"/>
    </location>
</feature>
<keyword evidence="5 6" id="KW-0472">Membrane</keyword>
<sequence length="335" mass="36261">METTHRWRHNQCVYNVAAIQYNLSIMNNDTLRFATILALGAALFSGVNNFLTKIAVTVSSDPIFYTTLKNALVALFLVGLFIALRKAGELRSLTRKQWGMLAAVGVIGGSIPFALFFTGLSMTSAINAGLIHKTLFLWVLIFAYPFLKERLSRGQLVGIFLIFLGNLFVGGFTGFKFNVGELMILGATLFWAAENIIAKKVLVDVSSMTVVAARMVLGSLLLAAFLGVSGRMMPLADLSMLQWGWTLLTSLLLLGFVLTWYTALKHAPATYVAALLVPATIVTNVLSAIFVTHMLTVPQVISAVLGIVGAGLLIYFGMRVAKTETLSATPATSTR</sequence>
<evidence type="ECO:0000256" key="1">
    <source>
        <dbReference type="ARBA" id="ARBA00004651"/>
    </source>
</evidence>
<dbReference type="Proteomes" id="UP000177996">
    <property type="component" value="Unassembled WGS sequence"/>
</dbReference>
<name>A0A1G2DAB6_9BACT</name>
<keyword evidence="3 6" id="KW-0812">Transmembrane</keyword>
<proteinExistence type="predicted"/>
<evidence type="ECO:0000256" key="6">
    <source>
        <dbReference type="SAM" id="Phobius"/>
    </source>
</evidence>
<dbReference type="GO" id="GO:0005886">
    <property type="term" value="C:plasma membrane"/>
    <property type="evidence" value="ECO:0007669"/>
    <property type="project" value="UniProtKB-SubCell"/>
</dbReference>
<dbReference type="InterPro" id="IPR000620">
    <property type="entry name" value="EamA_dom"/>
</dbReference>
<feature type="transmembrane region" description="Helical" evidence="6">
    <location>
        <begin position="31"/>
        <end position="51"/>
    </location>
</feature>
<dbReference type="STRING" id="1798661.A3D65_05785"/>
<dbReference type="AlphaFoldDB" id="A0A1G2DAB6"/>
<dbReference type="InterPro" id="IPR050638">
    <property type="entry name" value="AA-Vitamin_Transporters"/>
</dbReference>
<evidence type="ECO:0000313" key="9">
    <source>
        <dbReference type="Proteomes" id="UP000177996"/>
    </source>
</evidence>
<dbReference type="PANTHER" id="PTHR32322:SF18">
    <property type="entry name" value="S-ADENOSYLMETHIONINE_S-ADENOSYLHOMOCYSTEINE TRANSPORTER"/>
    <property type="match status" value="1"/>
</dbReference>
<dbReference type="SUPFAM" id="SSF103481">
    <property type="entry name" value="Multidrug resistance efflux transporter EmrE"/>
    <property type="match status" value="2"/>
</dbReference>
<evidence type="ECO:0000256" key="3">
    <source>
        <dbReference type="ARBA" id="ARBA00022692"/>
    </source>
</evidence>
<feature type="transmembrane region" description="Helical" evidence="6">
    <location>
        <begin position="156"/>
        <end position="175"/>
    </location>
</feature>
<feature type="domain" description="EamA" evidence="7">
    <location>
        <begin position="180"/>
        <end position="314"/>
    </location>
</feature>